<dbReference type="OrthoDB" id="2394218at2759"/>
<accession>A0A2J6R4P4</accession>
<dbReference type="Gene3D" id="3.90.640.10">
    <property type="entry name" value="Actin, Chain A, domain 4"/>
    <property type="match status" value="1"/>
</dbReference>
<dbReference type="STRING" id="1149755.A0A2J6R4P4"/>
<dbReference type="SUPFAM" id="SSF53067">
    <property type="entry name" value="Actin-like ATPase domain"/>
    <property type="match status" value="2"/>
</dbReference>
<name>A0A2J6R4P4_HYAVF</name>
<dbReference type="CDD" id="cd10170">
    <property type="entry name" value="ASKHA_NBD_HSP70"/>
    <property type="match status" value="1"/>
</dbReference>
<dbReference type="EMBL" id="KZ613956">
    <property type="protein sequence ID" value="PMD33494.1"/>
    <property type="molecule type" value="Genomic_DNA"/>
</dbReference>
<protein>
    <recommendedName>
        <fullName evidence="4">Actin-like ATPase domain-containing protein</fullName>
    </recommendedName>
</protein>
<dbReference type="PANTHER" id="PTHR42749:SF1">
    <property type="entry name" value="CELL SHAPE-DETERMINING PROTEIN MREB"/>
    <property type="match status" value="1"/>
</dbReference>
<keyword evidence="3" id="KW-1185">Reference proteome</keyword>
<evidence type="ECO:0008006" key="4">
    <source>
        <dbReference type="Google" id="ProtNLM"/>
    </source>
</evidence>
<dbReference type="Gene3D" id="3.30.420.40">
    <property type="match status" value="2"/>
</dbReference>
<gene>
    <name evidence="2" type="ORF">L207DRAFT_608363</name>
</gene>
<dbReference type="InterPro" id="IPR043129">
    <property type="entry name" value="ATPase_NBD"/>
</dbReference>
<dbReference type="AlphaFoldDB" id="A0A2J6R4P4"/>
<dbReference type="PANTHER" id="PTHR42749">
    <property type="entry name" value="CELL SHAPE-DETERMINING PROTEIN MREB"/>
    <property type="match status" value="1"/>
</dbReference>
<reference evidence="2 3" key="1">
    <citation type="submission" date="2016-04" db="EMBL/GenBank/DDBJ databases">
        <title>A degradative enzymes factory behind the ericoid mycorrhizal symbiosis.</title>
        <authorList>
            <consortium name="DOE Joint Genome Institute"/>
            <person name="Martino E."/>
            <person name="Morin E."/>
            <person name="Grelet G."/>
            <person name="Kuo A."/>
            <person name="Kohler A."/>
            <person name="Daghino S."/>
            <person name="Barry K."/>
            <person name="Choi C."/>
            <person name="Cichocki N."/>
            <person name="Clum A."/>
            <person name="Copeland A."/>
            <person name="Hainaut M."/>
            <person name="Haridas S."/>
            <person name="Labutti K."/>
            <person name="Lindquist E."/>
            <person name="Lipzen A."/>
            <person name="Khouja H.-R."/>
            <person name="Murat C."/>
            <person name="Ohm R."/>
            <person name="Olson A."/>
            <person name="Spatafora J."/>
            <person name="Veneault-Fourrey C."/>
            <person name="Henrissat B."/>
            <person name="Grigoriev I."/>
            <person name="Martin F."/>
            <person name="Perotto S."/>
        </authorList>
    </citation>
    <scope>NUCLEOTIDE SEQUENCE [LARGE SCALE GENOMIC DNA]</scope>
    <source>
        <strain evidence="2 3">F</strain>
    </source>
</reference>
<sequence length="676" mass="76624">MSDNVPPPELVIGIDFGMTCTGVAFCNVATGEQRPRCINRWPGSGRAVVDKAPIQVPTILVYPKNSSTPSSWGFYSEHPNEQNGRDKVCKEWFKTYLDEEKLRRLLKDPNNHGIGPTSIQEVEKLYCDFLSFLYETIQKSMQNELANCWEDACIEFIFSVPTSWKPVPTVQRFRSIIRRAGFGSYPNHRVEIGLTEAEAAAVHTARIFPRLFQERDVLLVCDVGGGTTDVNVLHVVNTFDDSPNLVQMDVVQGEPIGSVQLDEAFENCAKQRLYSANQIIPMGFGPGELEMIAWKMAKEREFQNAKCGYGSWDGETEYFTVAIPGLRPDYQNTKAWISNGEMRFASRAEICTYFDEQIEKLYDLLDSQLTRLLQKFPDEQVAHLVLSGGLGNSAYVQKRLKDRYENGNSLFPNTRLLKMKVAPEPQLVVCKGIVADRVYKLRTGRSVLDWRCSRASYGTISKVPYNPQSAEHFGRTPVRDDHDGKLYILDCITWFIKKGEPVSSDSPILKTFTRKCAPATPFNHNPTRVFKTDIITSNLDRDLLPLVMNSSCSKICDITSDLSSVPLSMFKLKNRHWWNTRPKYHRIQYMIKVVLGPADLRFELWHNGQKISAGTPITVEWFAAEPPPEPASRNAYAEFQEPAPGDRAASPSPPNLQNTHFTFNIPRRPIPFMRNT</sequence>
<feature type="region of interest" description="Disordered" evidence="1">
    <location>
        <begin position="642"/>
        <end position="662"/>
    </location>
</feature>
<evidence type="ECO:0000256" key="1">
    <source>
        <dbReference type="SAM" id="MobiDB-lite"/>
    </source>
</evidence>
<dbReference type="Proteomes" id="UP000235786">
    <property type="component" value="Unassembled WGS sequence"/>
</dbReference>
<proteinExistence type="predicted"/>
<evidence type="ECO:0000313" key="2">
    <source>
        <dbReference type="EMBL" id="PMD33494.1"/>
    </source>
</evidence>
<evidence type="ECO:0000313" key="3">
    <source>
        <dbReference type="Proteomes" id="UP000235786"/>
    </source>
</evidence>
<organism evidence="2 3">
    <name type="scientific">Hyaloscypha variabilis (strain UAMH 11265 / GT02V1 / F)</name>
    <name type="common">Meliniomyces variabilis</name>
    <dbReference type="NCBI Taxonomy" id="1149755"/>
    <lineage>
        <taxon>Eukaryota</taxon>
        <taxon>Fungi</taxon>
        <taxon>Dikarya</taxon>
        <taxon>Ascomycota</taxon>
        <taxon>Pezizomycotina</taxon>
        <taxon>Leotiomycetes</taxon>
        <taxon>Helotiales</taxon>
        <taxon>Hyaloscyphaceae</taxon>
        <taxon>Hyaloscypha</taxon>
        <taxon>Hyaloscypha variabilis</taxon>
    </lineage>
</organism>